<dbReference type="PANTHER" id="PTHR30537:SF5">
    <property type="entry name" value="HTH-TYPE TRANSCRIPTIONAL ACTIVATOR TTDR-RELATED"/>
    <property type="match status" value="1"/>
</dbReference>
<organism evidence="7 8">
    <name type="scientific">Oligella ureolytica</name>
    <dbReference type="NCBI Taxonomy" id="90244"/>
    <lineage>
        <taxon>Bacteria</taxon>
        <taxon>Pseudomonadati</taxon>
        <taxon>Pseudomonadota</taxon>
        <taxon>Betaproteobacteria</taxon>
        <taxon>Burkholderiales</taxon>
        <taxon>Alcaligenaceae</taxon>
        <taxon>Oligella</taxon>
    </lineage>
</organism>
<proteinExistence type="inferred from homology"/>
<dbReference type="InterPro" id="IPR036388">
    <property type="entry name" value="WH-like_DNA-bd_sf"/>
</dbReference>
<dbReference type="Proteomes" id="UP000254603">
    <property type="component" value="Unassembled WGS sequence"/>
</dbReference>
<evidence type="ECO:0000313" key="8">
    <source>
        <dbReference type="Proteomes" id="UP000254603"/>
    </source>
</evidence>
<dbReference type="Pfam" id="PF03466">
    <property type="entry name" value="LysR_substrate"/>
    <property type="match status" value="1"/>
</dbReference>
<accession>A0A378XED0</accession>
<dbReference type="PROSITE" id="PS50931">
    <property type="entry name" value="HTH_LYSR"/>
    <property type="match status" value="1"/>
</dbReference>
<dbReference type="SUPFAM" id="SSF46785">
    <property type="entry name" value="Winged helix' DNA-binding domain"/>
    <property type="match status" value="1"/>
</dbReference>
<feature type="domain" description="HTH lysR-type" evidence="5">
    <location>
        <begin position="1"/>
        <end position="59"/>
    </location>
</feature>
<evidence type="ECO:0000313" key="7">
    <source>
        <dbReference type="EMBL" id="SUA54196.1"/>
    </source>
</evidence>
<dbReference type="InterPro" id="IPR005119">
    <property type="entry name" value="LysR_subst-bd"/>
</dbReference>
<evidence type="ECO:0000256" key="4">
    <source>
        <dbReference type="ARBA" id="ARBA00023163"/>
    </source>
</evidence>
<dbReference type="EMBL" id="UGSB01000001">
    <property type="protein sequence ID" value="SUA54196.1"/>
    <property type="molecule type" value="Genomic_DNA"/>
</dbReference>
<evidence type="ECO:0000256" key="1">
    <source>
        <dbReference type="ARBA" id="ARBA00009437"/>
    </source>
</evidence>
<dbReference type="InterPro" id="IPR036390">
    <property type="entry name" value="WH_DNA-bd_sf"/>
</dbReference>
<keyword evidence="9" id="KW-1185">Reference proteome</keyword>
<name>A0A378XED0_9BURK</name>
<dbReference type="CDD" id="cd08422">
    <property type="entry name" value="PBP2_CrgA_like"/>
    <property type="match status" value="1"/>
</dbReference>
<evidence type="ECO:0000256" key="3">
    <source>
        <dbReference type="ARBA" id="ARBA00023125"/>
    </source>
</evidence>
<dbReference type="STRING" id="1122619.GCA_000373745_01892"/>
<dbReference type="GO" id="GO:0003700">
    <property type="term" value="F:DNA-binding transcription factor activity"/>
    <property type="evidence" value="ECO:0007669"/>
    <property type="project" value="InterPro"/>
</dbReference>
<keyword evidence="4" id="KW-0804">Transcription</keyword>
<dbReference type="Proteomes" id="UP000594903">
    <property type="component" value="Chromosome"/>
</dbReference>
<evidence type="ECO:0000256" key="2">
    <source>
        <dbReference type="ARBA" id="ARBA00023015"/>
    </source>
</evidence>
<dbReference type="PANTHER" id="PTHR30537">
    <property type="entry name" value="HTH-TYPE TRANSCRIPTIONAL REGULATOR"/>
    <property type="match status" value="1"/>
</dbReference>
<dbReference type="Gene3D" id="3.40.190.290">
    <property type="match status" value="1"/>
</dbReference>
<dbReference type="RefSeq" id="WP_018575073.1">
    <property type="nucleotide sequence ID" value="NZ_CP065725.1"/>
</dbReference>
<keyword evidence="3" id="KW-0238">DNA-binding</keyword>
<evidence type="ECO:0000259" key="5">
    <source>
        <dbReference type="PROSITE" id="PS50931"/>
    </source>
</evidence>
<dbReference type="FunFam" id="1.10.10.10:FF:000001">
    <property type="entry name" value="LysR family transcriptional regulator"/>
    <property type="match status" value="1"/>
</dbReference>
<evidence type="ECO:0000313" key="9">
    <source>
        <dbReference type="Proteomes" id="UP000594903"/>
    </source>
</evidence>
<protein>
    <submittedName>
        <fullName evidence="7">D-malate degradation protein R</fullName>
    </submittedName>
    <submittedName>
        <fullName evidence="6">LysR family transcriptional regulator</fullName>
    </submittedName>
</protein>
<dbReference type="SUPFAM" id="SSF53850">
    <property type="entry name" value="Periplasmic binding protein-like II"/>
    <property type="match status" value="1"/>
</dbReference>
<dbReference type="AlphaFoldDB" id="A0A378XED0"/>
<dbReference type="Gene3D" id="1.10.10.10">
    <property type="entry name" value="Winged helix-like DNA-binding domain superfamily/Winged helix DNA-binding domain"/>
    <property type="match status" value="1"/>
</dbReference>
<sequence length="306" mass="34518">MDKLLAMRVFERVADENGFAAAARALDMSPPVVTRLIAELEKELGVRLFHRTTRRVALSEAGELYLERIRKILDDVEQARELVSVHREQLSGVLRISSDAALASSMIAPSFFDFRQLYPGIKMEVIVRSQQTLPIEDYDITLFGSTVGTDLAIVARKIYQSDAILVAASSYIERRGMPKTPEELPEHDCLHIRRRDSDPFRGWELWQENDPKVEAKVEIGPILVANHTDTLLRAALDGCGIASLATDLARPYLESGKIVRVLEPWITGQLVVYAGLPSRQFIPQRVQVYLDYLTSYARKQNQQAIN</sequence>
<dbReference type="InterPro" id="IPR058163">
    <property type="entry name" value="LysR-type_TF_proteobact-type"/>
</dbReference>
<evidence type="ECO:0000313" key="6">
    <source>
        <dbReference type="EMBL" id="QPT41234.1"/>
    </source>
</evidence>
<dbReference type="PRINTS" id="PR00039">
    <property type="entry name" value="HTHLYSR"/>
</dbReference>
<dbReference type="InterPro" id="IPR000847">
    <property type="entry name" value="LysR_HTH_N"/>
</dbReference>
<gene>
    <name evidence="7" type="primary">dmlR_1</name>
    <name evidence="6" type="ORF">I6G29_06835</name>
    <name evidence="7" type="ORF">NCTC11997_01427</name>
</gene>
<reference evidence="6 9" key="2">
    <citation type="submission" date="2020-12" db="EMBL/GenBank/DDBJ databases">
        <title>FDA dAtabase for Regulatory Grade micrObial Sequences (FDA-ARGOS): Supporting development and validation of Infectious Disease Dx tests.</title>
        <authorList>
            <person name="Sproer C."/>
            <person name="Gronow S."/>
            <person name="Severitt S."/>
            <person name="Schroder I."/>
            <person name="Tallon L."/>
            <person name="Sadzewicz L."/>
            <person name="Zhao X."/>
            <person name="Boylan J."/>
            <person name="Ott S."/>
            <person name="Bowen H."/>
            <person name="Vavikolanu K."/>
            <person name="Mehta A."/>
            <person name="Aluvathingal J."/>
            <person name="Nadendla S."/>
            <person name="Lowell S."/>
            <person name="Myers T."/>
            <person name="Yan Y."/>
            <person name="Sichtig H."/>
        </authorList>
    </citation>
    <scope>NUCLEOTIDE SEQUENCE [LARGE SCALE GENOMIC DNA]</scope>
    <source>
        <strain evidence="6 9">FDAARGOS_872</strain>
    </source>
</reference>
<dbReference type="Pfam" id="PF00126">
    <property type="entry name" value="HTH_1"/>
    <property type="match status" value="1"/>
</dbReference>
<dbReference type="OrthoDB" id="9080899at2"/>
<dbReference type="EMBL" id="CP065725">
    <property type="protein sequence ID" value="QPT41234.1"/>
    <property type="molecule type" value="Genomic_DNA"/>
</dbReference>
<comment type="similarity">
    <text evidence="1">Belongs to the LysR transcriptional regulatory family.</text>
</comment>
<keyword evidence="2" id="KW-0805">Transcription regulation</keyword>
<dbReference type="GO" id="GO:0003677">
    <property type="term" value="F:DNA binding"/>
    <property type="evidence" value="ECO:0007669"/>
    <property type="project" value="UniProtKB-KW"/>
</dbReference>
<reference evidence="7 8" key="1">
    <citation type="submission" date="2018-06" db="EMBL/GenBank/DDBJ databases">
        <authorList>
            <consortium name="Pathogen Informatics"/>
            <person name="Doyle S."/>
        </authorList>
    </citation>
    <scope>NUCLEOTIDE SEQUENCE [LARGE SCALE GENOMIC DNA]</scope>
    <source>
        <strain evidence="7 8">NCTC11997</strain>
    </source>
</reference>